<dbReference type="Gene3D" id="3.40.250.10">
    <property type="entry name" value="Rhodanese-like domain"/>
    <property type="match status" value="1"/>
</dbReference>
<feature type="domain" description="USP" evidence="3">
    <location>
        <begin position="661"/>
        <end position="1033"/>
    </location>
</feature>
<protein>
    <recommendedName>
        <fullName evidence="6">Ubiquitin carboxyl-terminal hydrolase 2</fullName>
    </recommendedName>
</protein>
<organism evidence="4 5">
    <name type="scientific">Sarocladium strictum</name>
    <name type="common">Black bundle disease fungus</name>
    <name type="synonym">Acremonium strictum</name>
    <dbReference type="NCBI Taxonomy" id="5046"/>
    <lineage>
        <taxon>Eukaryota</taxon>
        <taxon>Fungi</taxon>
        <taxon>Dikarya</taxon>
        <taxon>Ascomycota</taxon>
        <taxon>Pezizomycotina</taxon>
        <taxon>Sordariomycetes</taxon>
        <taxon>Hypocreomycetidae</taxon>
        <taxon>Hypocreales</taxon>
        <taxon>Sarocladiaceae</taxon>
        <taxon>Sarocladium</taxon>
    </lineage>
</organism>
<dbReference type="InterPro" id="IPR028889">
    <property type="entry name" value="USP"/>
</dbReference>
<dbReference type="GO" id="GO:0016579">
    <property type="term" value="P:protein deubiquitination"/>
    <property type="evidence" value="ECO:0007669"/>
    <property type="project" value="InterPro"/>
</dbReference>
<dbReference type="Proteomes" id="UP001175261">
    <property type="component" value="Unassembled WGS sequence"/>
</dbReference>
<accession>A0AA39GDG9</accession>
<feature type="region of interest" description="Disordered" evidence="1">
    <location>
        <begin position="232"/>
        <end position="267"/>
    </location>
</feature>
<dbReference type="PROSITE" id="PS50206">
    <property type="entry name" value="RHODANESE_3"/>
    <property type="match status" value="1"/>
</dbReference>
<dbReference type="Gene3D" id="3.90.70.10">
    <property type="entry name" value="Cysteine proteinases"/>
    <property type="match status" value="1"/>
</dbReference>
<dbReference type="InterPro" id="IPR050164">
    <property type="entry name" value="Peptidase_C19"/>
</dbReference>
<feature type="region of interest" description="Disordered" evidence="1">
    <location>
        <begin position="134"/>
        <end position="218"/>
    </location>
</feature>
<name>A0AA39GDG9_SARSR</name>
<dbReference type="Pfam" id="PF00443">
    <property type="entry name" value="UCH"/>
    <property type="match status" value="1"/>
</dbReference>
<dbReference type="PANTHER" id="PTHR24006">
    <property type="entry name" value="UBIQUITIN CARBOXYL-TERMINAL HYDROLASE"/>
    <property type="match status" value="1"/>
</dbReference>
<evidence type="ECO:0000256" key="1">
    <source>
        <dbReference type="SAM" id="MobiDB-lite"/>
    </source>
</evidence>
<dbReference type="PROSITE" id="PS50235">
    <property type="entry name" value="USP_3"/>
    <property type="match status" value="1"/>
</dbReference>
<feature type="region of interest" description="Disordered" evidence="1">
    <location>
        <begin position="505"/>
        <end position="525"/>
    </location>
</feature>
<feature type="compositionally biased region" description="Polar residues" evidence="1">
    <location>
        <begin position="299"/>
        <end position="348"/>
    </location>
</feature>
<gene>
    <name evidence="4" type="ORF">NLU13_7804</name>
</gene>
<evidence type="ECO:0008006" key="6">
    <source>
        <dbReference type="Google" id="ProtNLM"/>
    </source>
</evidence>
<feature type="region of interest" description="Disordered" evidence="1">
    <location>
        <begin position="287"/>
        <end position="365"/>
    </location>
</feature>
<feature type="compositionally biased region" description="Low complexity" evidence="1">
    <location>
        <begin position="143"/>
        <end position="167"/>
    </location>
</feature>
<dbReference type="GO" id="GO:0005829">
    <property type="term" value="C:cytosol"/>
    <property type="evidence" value="ECO:0007669"/>
    <property type="project" value="TreeGrafter"/>
</dbReference>
<dbReference type="SUPFAM" id="SSF54001">
    <property type="entry name" value="Cysteine proteinases"/>
    <property type="match status" value="1"/>
</dbReference>
<dbReference type="InterPro" id="IPR038765">
    <property type="entry name" value="Papain-like_cys_pep_sf"/>
</dbReference>
<dbReference type="InterPro" id="IPR036873">
    <property type="entry name" value="Rhodanese-like_dom_sf"/>
</dbReference>
<dbReference type="InterPro" id="IPR001763">
    <property type="entry name" value="Rhodanese-like_dom"/>
</dbReference>
<proteinExistence type="predicted"/>
<keyword evidence="5" id="KW-1185">Reference proteome</keyword>
<dbReference type="SMART" id="SM00450">
    <property type="entry name" value="RHOD"/>
    <property type="match status" value="1"/>
</dbReference>
<dbReference type="GO" id="GO:0004843">
    <property type="term" value="F:cysteine-type deubiquitinase activity"/>
    <property type="evidence" value="ECO:0007669"/>
    <property type="project" value="InterPro"/>
</dbReference>
<sequence length="1036" mass="115191">MASNHRYSLPPGHGGANGVYGSGTVAMPHIADIIALPRDIDRDLPVKKLLDIAEASLRQAEFSRDIKRLAPALQEFLKASIITVQYIGQHRDYEFVKSRPELAARHSTLLRKIKQQNDEFARIKEQIIADNKLSGVLPTSTRPSSSHASHGPRPSSSSSERGATPTSTSHSRNGSAVNGSAVKTKPAVSPKPPSLHGNALGAGHNRANSMASPNSNGSMQDLAARFANLRGPQASPGQDPRIKTHPITLPLKPAGPRTMPSPTKPALAVDSSIPCLPKLPDAIYSPARGSVSGEAGRLPSSQPRNLFSRTPSTVSAASSPNLSRQQSHTQDYFSPSQTPTNGASLSRASSRDTSLDMPRGDSITPEGLVQVMKTKVSILLIDVRSREEFNEGHIMHSTIICIEPSVLEREDLSADEISQSMVLAPNQEQAQFERRNTYDLVVFYDERSEEVPERSSTDEELVIMSLHRALVQFNYGKELKHSPKILKGGLEAWIDLMGPGSLQSTVDPALRPQPNHRNRNVTIERRRSRYVVKQLKPDDIKQWEATIQKDDQDTAASPNFVRSREDFLRRFPSISVEQQSMTAPIAPRPRYGSSHKNDLESELPSPPSRPAPALPRQSYSGLAQSPDEEDAYDGTIAQKLSGSAGKSVAQVAPADVPKFYTGLTNPHNWCYANGLLQSLLASPEFGREMANSEWVKRYQVPRKPDEKMDHPQLMTRIVSNLFHWMSSGKFQVMKAQTLMDYVRHLCKQSSSAIQFGGPNQQDAQEFMGFLLDVIHDETNIHRNLKGKETQPPEPSKTGLSVLQTAARFWQSHLQYNQSIIDRYWRLLEVTEVRCRECATRTFTFSSWFNLMLPVTEATTLESAIRKKCQPELIQGFHCNHCRRATNSDRSEYYARMPPLVCVVLNRFNSLTGSSSKNVDRVSWDFNNLDLSPYFLSSNDCVSDSLTANDPAFTGPFYYECYAVLIHVGGSVNSGHYYAYVRDQGTHDPYAWYCCNDERVTKVRIGCGGSDDARERVFKTGSDAVPYMAFFRRKQGR</sequence>
<reference evidence="4" key="1">
    <citation type="submission" date="2022-10" db="EMBL/GenBank/DDBJ databases">
        <title>Determination and structural analysis of whole genome sequence of Sarocladium strictum F4-1.</title>
        <authorList>
            <person name="Hu L."/>
            <person name="Jiang Y."/>
        </authorList>
    </citation>
    <scope>NUCLEOTIDE SEQUENCE</scope>
    <source>
        <strain evidence="4">F4-1</strain>
    </source>
</reference>
<evidence type="ECO:0000313" key="5">
    <source>
        <dbReference type="Proteomes" id="UP001175261"/>
    </source>
</evidence>
<feature type="domain" description="Rhodanese" evidence="2">
    <location>
        <begin position="378"/>
        <end position="502"/>
    </location>
</feature>
<comment type="caution">
    <text evidence="4">The sequence shown here is derived from an EMBL/GenBank/DDBJ whole genome shotgun (WGS) entry which is preliminary data.</text>
</comment>
<evidence type="ECO:0000313" key="4">
    <source>
        <dbReference type="EMBL" id="KAK0385328.1"/>
    </source>
</evidence>
<dbReference type="Pfam" id="PF00581">
    <property type="entry name" value="Rhodanese"/>
    <property type="match status" value="1"/>
</dbReference>
<dbReference type="SUPFAM" id="SSF52821">
    <property type="entry name" value="Rhodanese/Cell cycle control phosphatase"/>
    <property type="match status" value="1"/>
</dbReference>
<evidence type="ECO:0000259" key="3">
    <source>
        <dbReference type="PROSITE" id="PS50235"/>
    </source>
</evidence>
<dbReference type="InterPro" id="IPR001394">
    <property type="entry name" value="Peptidase_C19_UCH"/>
</dbReference>
<evidence type="ECO:0000259" key="2">
    <source>
        <dbReference type="PROSITE" id="PS50206"/>
    </source>
</evidence>
<feature type="compositionally biased region" description="Polar residues" evidence="1">
    <location>
        <begin position="168"/>
        <end position="178"/>
    </location>
</feature>
<dbReference type="GO" id="GO:0005634">
    <property type="term" value="C:nucleus"/>
    <property type="evidence" value="ECO:0007669"/>
    <property type="project" value="TreeGrafter"/>
</dbReference>
<feature type="compositionally biased region" description="Pro residues" evidence="1">
    <location>
        <begin position="604"/>
        <end position="613"/>
    </location>
</feature>
<feature type="compositionally biased region" description="Polar residues" evidence="1">
    <location>
        <begin position="206"/>
        <end position="218"/>
    </location>
</feature>
<feature type="region of interest" description="Disordered" evidence="1">
    <location>
        <begin position="578"/>
        <end position="629"/>
    </location>
</feature>
<dbReference type="EMBL" id="JAPDFR010000007">
    <property type="protein sequence ID" value="KAK0385328.1"/>
    <property type="molecule type" value="Genomic_DNA"/>
</dbReference>
<dbReference type="AlphaFoldDB" id="A0AA39GDG9"/>